<keyword evidence="2 4" id="KW-0474">Menaquinone biosynthesis</keyword>
<comment type="catalytic activity">
    <reaction evidence="4">
        <text>chorismate = 3-[(1-carboxyvinyl)-oxy]benzoate + H2O</text>
        <dbReference type="Rhea" id="RHEA:40051"/>
        <dbReference type="ChEBI" id="CHEBI:15377"/>
        <dbReference type="ChEBI" id="CHEBI:29748"/>
        <dbReference type="ChEBI" id="CHEBI:76981"/>
        <dbReference type="EC" id="4.2.1.151"/>
    </reaction>
</comment>
<protein>
    <recommendedName>
        <fullName evidence="4">Chorismate dehydratase</fullName>
        <ecNumber evidence="4">4.2.1.151</ecNumber>
    </recommendedName>
    <alternativeName>
        <fullName evidence="4">Menaquinone biosynthetic enzyme MqnA</fullName>
    </alternativeName>
</protein>
<keyword evidence="3 4" id="KW-0456">Lyase</keyword>
<dbReference type="AlphaFoldDB" id="A0A2N3PHW2"/>
<dbReference type="Proteomes" id="UP000233350">
    <property type="component" value="Unassembled WGS sequence"/>
</dbReference>
<dbReference type="InterPro" id="IPR030868">
    <property type="entry name" value="MqnA"/>
</dbReference>
<dbReference type="InterPro" id="IPR003773">
    <property type="entry name" value="Menaquinone_biosynth"/>
</dbReference>
<dbReference type="PANTHER" id="PTHR37690:SF1">
    <property type="entry name" value="CHORISMATE DEHYDRATASE"/>
    <property type="match status" value="1"/>
</dbReference>
<dbReference type="Pfam" id="PF02621">
    <property type="entry name" value="VitK2_biosynth"/>
    <property type="match status" value="2"/>
</dbReference>
<dbReference type="GO" id="GO:0016836">
    <property type="term" value="F:hydro-lyase activity"/>
    <property type="evidence" value="ECO:0007669"/>
    <property type="project" value="UniProtKB-UniRule"/>
</dbReference>
<comment type="caution">
    <text evidence="5">The sequence shown here is derived from an EMBL/GenBank/DDBJ whole genome shotgun (WGS) entry which is preliminary data.</text>
</comment>
<gene>
    <name evidence="4" type="primary">mqnA</name>
    <name evidence="5" type="ORF">BCM31_00535</name>
</gene>
<comment type="similarity">
    <text evidence="4">Belongs to the MqnA/MqnD family. MqnA subfamily.</text>
</comment>
<evidence type="ECO:0000313" key="5">
    <source>
        <dbReference type="EMBL" id="PKT80156.1"/>
    </source>
</evidence>
<dbReference type="SUPFAM" id="SSF53850">
    <property type="entry name" value="Periplasmic binding protein-like II"/>
    <property type="match status" value="1"/>
</dbReference>
<dbReference type="EC" id="4.2.1.151" evidence="4"/>
<dbReference type="GeneID" id="97289291"/>
<dbReference type="PANTHER" id="PTHR37690">
    <property type="entry name" value="CHORISMATE DEHYDRATASE"/>
    <property type="match status" value="1"/>
</dbReference>
<dbReference type="EMBL" id="MBPK01000044">
    <property type="protein sequence ID" value="PKT80156.1"/>
    <property type="molecule type" value="Genomic_DNA"/>
</dbReference>
<evidence type="ECO:0000256" key="2">
    <source>
        <dbReference type="ARBA" id="ARBA00022428"/>
    </source>
</evidence>
<sequence>MRFGKIDYLNLLPFEVFVRAYPKLSQFQLFYNKKKSYPAHLNKEFLFQRIDAGFISSIAALRAKKERFQATNIGIIARKRVISVICLPEERGDDYQSATSNALLRVLGLKGRVLIGDRALVEVLQQEQNFREKGKGVTYLDMGEKWVQKEHLPFVFGRLCVRENKEFYAKLMRAFAKKKKIKIPYFMLKNTESKSGVEAKEILNYLQVLSYVIDKKAWFGVERFYRKLRILGIKPPKRF</sequence>
<dbReference type="GO" id="GO:0009234">
    <property type="term" value="P:menaquinone biosynthetic process"/>
    <property type="evidence" value="ECO:0007669"/>
    <property type="project" value="UniProtKB-UniRule"/>
</dbReference>
<proteinExistence type="inferred from homology"/>
<dbReference type="OrthoDB" id="9810112at2"/>
<accession>A0A2N3PHW2</accession>
<evidence type="ECO:0000313" key="6">
    <source>
        <dbReference type="Proteomes" id="UP000233350"/>
    </source>
</evidence>
<organism evidence="5 6">
    <name type="scientific">Helicobacter winghamensis</name>
    <dbReference type="NCBI Taxonomy" id="157268"/>
    <lineage>
        <taxon>Bacteria</taxon>
        <taxon>Pseudomonadati</taxon>
        <taxon>Campylobacterota</taxon>
        <taxon>Epsilonproteobacteria</taxon>
        <taxon>Campylobacterales</taxon>
        <taxon>Helicobacteraceae</taxon>
        <taxon>Helicobacter</taxon>
    </lineage>
</organism>
<dbReference type="UniPathway" id="UPA00079"/>
<dbReference type="RefSeq" id="WP_006802089.1">
    <property type="nucleotide sequence ID" value="NZ_CABKOI010000021.1"/>
</dbReference>
<comment type="pathway">
    <text evidence="1 4">Quinol/quinone metabolism; menaquinone biosynthesis.</text>
</comment>
<dbReference type="STRING" id="556267.HWAG_00397"/>
<reference evidence="5 6" key="1">
    <citation type="submission" date="2016-07" db="EMBL/GenBank/DDBJ databases">
        <title>Detection of Helicobacter winghamensis from caecal content of red fox (Vulpes vulpes).</title>
        <authorList>
            <person name="Zanoni R.G."/>
            <person name="Florio D."/>
            <person name="Caffara M."/>
            <person name="Renzi M."/>
            <person name="Parisi A."/>
            <person name="Pasquali F."/>
            <person name="Manfreda G."/>
        </authorList>
    </citation>
    <scope>NUCLEOTIDE SEQUENCE [LARGE SCALE GENOMIC DNA]</scope>
    <source>
        <strain evidence="5 6">295_13</strain>
    </source>
</reference>
<evidence type="ECO:0000256" key="1">
    <source>
        <dbReference type="ARBA" id="ARBA00004863"/>
    </source>
</evidence>
<keyword evidence="6" id="KW-1185">Reference proteome</keyword>
<dbReference type="Gene3D" id="3.40.190.10">
    <property type="entry name" value="Periplasmic binding protein-like II"/>
    <property type="match status" value="2"/>
</dbReference>
<evidence type="ECO:0000256" key="3">
    <source>
        <dbReference type="ARBA" id="ARBA00023239"/>
    </source>
</evidence>
<comment type="function">
    <text evidence="4">Catalyzes the dehydration of chorismate into 3-[(1-carboxyvinyl)oxy]benzoate, a step in the biosynthesis of menaquinone (MK, vitamin K2).</text>
</comment>
<evidence type="ECO:0000256" key="4">
    <source>
        <dbReference type="HAMAP-Rule" id="MF_00995"/>
    </source>
</evidence>
<name>A0A2N3PHW2_9HELI</name>
<dbReference type="HAMAP" id="MF_00995">
    <property type="entry name" value="MqnA"/>
    <property type="match status" value="1"/>
</dbReference>